<feature type="compositionally biased region" description="Basic and acidic residues" evidence="1">
    <location>
        <begin position="22"/>
        <end position="32"/>
    </location>
</feature>
<gene>
    <name evidence="2" type="ORF">ALECFALPRED_011156</name>
</gene>
<dbReference type="EMBL" id="CAJPDR010000998">
    <property type="protein sequence ID" value="CAF9943370.1"/>
    <property type="molecule type" value="Genomic_DNA"/>
</dbReference>
<comment type="caution">
    <text evidence="2">The sequence shown here is derived from an EMBL/GenBank/DDBJ whole genome shotgun (WGS) entry which is preliminary data.</text>
</comment>
<protein>
    <submittedName>
        <fullName evidence="2">Uncharacterized protein</fullName>
    </submittedName>
</protein>
<accession>A0A8H3PL50</accession>
<name>A0A8H3PL50_9LECA</name>
<feature type="region of interest" description="Disordered" evidence="1">
    <location>
        <begin position="1"/>
        <end position="79"/>
    </location>
</feature>
<dbReference type="Proteomes" id="UP000664203">
    <property type="component" value="Unassembled WGS sequence"/>
</dbReference>
<evidence type="ECO:0000256" key="1">
    <source>
        <dbReference type="SAM" id="MobiDB-lite"/>
    </source>
</evidence>
<sequence length="107" mass="11191">MSRFAPSDGPLPTSLSQGVNDGEIHREIHTADLFDDPAATAPAEGFSKPSPLKAASPSDLDASSLPDKATRLTDEAPGGELGVAWRRRELRDVPIVQEGVECGAVLG</sequence>
<feature type="compositionally biased region" description="Low complexity" evidence="1">
    <location>
        <begin position="47"/>
        <end position="67"/>
    </location>
</feature>
<dbReference type="AlphaFoldDB" id="A0A8H3PL50"/>
<evidence type="ECO:0000313" key="2">
    <source>
        <dbReference type="EMBL" id="CAF9943370.1"/>
    </source>
</evidence>
<reference evidence="2" key="1">
    <citation type="submission" date="2021-03" db="EMBL/GenBank/DDBJ databases">
        <authorList>
            <person name="Tagirdzhanova G."/>
        </authorList>
    </citation>
    <scope>NUCLEOTIDE SEQUENCE</scope>
</reference>
<organism evidence="2 3">
    <name type="scientific">Alectoria fallacina</name>
    <dbReference type="NCBI Taxonomy" id="1903189"/>
    <lineage>
        <taxon>Eukaryota</taxon>
        <taxon>Fungi</taxon>
        <taxon>Dikarya</taxon>
        <taxon>Ascomycota</taxon>
        <taxon>Pezizomycotina</taxon>
        <taxon>Lecanoromycetes</taxon>
        <taxon>OSLEUM clade</taxon>
        <taxon>Lecanoromycetidae</taxon>
        <taxon>Lecanorales</taxon>
        <taxon>Lecanorineae</taxon>
        <taxon>Parmeliaceae</taxon>
        <taxon>Alectoria</taxon>
    </lineage>
</organism>
<proteinExistence type="predicted"/>
<keyword evidence="3" id="KW-1185">Reference proteome</keyword>
<evidence type="ECO:0000313" key="3">
    <source>
        <dbReference type="Proteomes" id="UP000664203"/>
    </source>
</evidence>